<name>A0A182JPL2_9DIPT</name>
<dbReference type="VEuPathDB" id="VectorBase:ACHR000446"/>
<organism evidence="1 2">
    <name type="scientific">Anopheles christyi</name>
    <dbReference type="NCBI Taxonomy" id="43041"/>
    <lineage>
        <taxon>Eukaryota</taxon>
        <taxon>Metazoa</taxon>
        <taxon>Ecdysozoa</taxon>
        <taxon>Arthropoda</taxon>
        <taxon>Hexapoda</taxon>
        <taxon>Insecta</taxon>
        <taxon>Pterygota</taxon>
        <taxon>Neoptera</taxon>
        <taxon>Endopterygota</taxon>
        <taxon>Diptera</taxon>
        <taxon>Nematocera</taxon>
        <taxon>Culicoidea</taxon>
        <taxon>Culicidae</taxon>
        <taxon>Anophelinae</taxon>
        <taxon>Anopheles</taxon>
    </lineage>
</organism>
<evidence type="ECO:0000313" key="1">
    <source>
        <dbReference type="EnsemblMetazoa" id="ACHR000446-PA"/>
    </source>
</evidence>
<dbReference type="Proteomes" id="UP000075881">
    <property type="component" value="Unassembled WGS sequence"/>
</dbReference>
<proteinExistence type="predicted"/>
<dbReference type="AlphaFoldDB" id="A0A182JPL2"/>
<reference evidence="2" key="1">
    <citation type="submission" date="2013-03" db="EMBL/GenBank/DDBJ databases">
        <title>The Genome Sequence of Anopheles christyi ACHKN1017.</title>
        <authorList>
            <consortium name="The Broad Institute Genomics Platform"/>
            <person name="Neafsey D.E."/>
            <person name="Besansky N."/>
            <person name="Walker B."/>
            <person name="Young S.K."/>
            <person name="Zeng Q."/>
            <person name="Gargeya S."/>
            <person name="Fitzgerald M."/>
            <person name="Haas B."/>
            <person name="Abouelleil A."/>
            <person name="Allen A.W."/>
            <person name="Alvarado L."/>
            <person name="Arachchi H.M."/>
            <person name="Berlin A.M."/>
            <person name="Chapman S.B."/>
            <person name="Gainer-Dewar J."/>
            <person name="Goldberg J."/>
            <person name="Griggs A."/>
            <person name="Gujja S."/>
            <person name="Hansen M."/>
            <person name="Howarth C."/>
            <person name="Imamovic A."/>
            <person name="Ireland A."/>
            <person name="Larimer J."/>
            <person name="McCowan C."/>
            <person name="Murphy C."/>
            <person name="Pearson M."/>
            <person name="Poon T.W."/>
            <person name="Priest M."/>
            <person name="Roberts A."/>
            <person name="Saif S."/>
            <person name="Shea T."/>
            <person name="Sisk P."/>
            <person name="Sykes S."/>
            <person name="Wortman J."/>
            <person name="Nusbaum C."/>
            <person name="Birren B."/>
        </authorList>
    </citation>
    <scope>NUCLEOTIDE SEQUENCE [LARGE SCALE GENOMIC DNA]</scope>
    <source>
        <strain evidence="2">ACHKN1017</strain>
    </source>
</reference>
<dbReference type="EnsemblMetazoa" id="ACHR000446-RA">
    <property type="protein sequence ID" value="ACHR000446-PA"/>
    <property type="gene ID" value="ACHR000446"/>
</dbReference>
<reference evidence="1" key="2">
    <citation type="submission" date="2020-05" db="UniProtKB">
        <authorList>
            <consortium name="EnsemblMetazoa"/>
        </authorList>
    </citation>
    <scope>IDENTIFICATION</scope>
    <source>
        <strain evidence="1">ACHKN1017</strain>
    </source>
</reference>
<keyword evidence="2" id="KW-1185">Reference proteome</keyword>
<protein>
    <submittedName>
        <fullName evidence="1">Uncharacterized protein</fullName>
    </submittedName>
</protein>
<accession>A0A182JPL2</accession>
<sequence length="86" mass="9723">MQYDHFLAARNPVTDVKISVAVQAVYAWLRFLRLKESNGATGDDHCVCHLKNDVTRLNSLQASSIAIIRIESLYLSARAFLMTDRL</sequence>
<evidence type="ECO:0000313" key="2">
    <source>
        <dbReference type="Proteomes" id="UP000075881"/>
    </source>
</evidence>